<gene>
    <name evidence="9 11" type="primary">tatB</name>
    <name evidence="11" type="ORF">O4213_23170</name>
</gene>
<comment type="subunit">
    <text evidence="9">The Tat system comprises two distinct complexes: a TatABC complex, containing multiple copies of TatA, TatB and TatC subunits, and a separate TatA complex, containing only TatA subunits. Substrates initially bind to the TatABC complex, which probably triggers association of the separate TatA complex to form the active translocon.</text>
</comment>
<dbReference type="RefSeq" id="WP_301573521.1">
    <property type="nucleotide sequence ID" value="NZ_JAPWIE010000007.1"/>
</dbReference>
<dbReference type="Pfam" id="PF02416">
    <property type="entry name" value="TatA_B_E"/>
    <property type="match status" value="1"/>
</dbReference>
<dbReference type="NCBIfam" id="TIGR01410">
    <property type="entry name" value="tatB"/>
    <property type="match status" value="1"/>
</dbReference>
<evidence type="ECO:0000256" key="9">
    <source>
        <dbReference type="HAMAP-Rule" id="MF_00237"/>
    </source>
</evidence>
<protein>
    <recommendedName>
        <fullName evidence="9">Sec-independent protein translocase protein TatB</fullName>
    </recommendedName>
</protein>
<dbReference type="Proteomes" id="UP001067235">
    <property type="component" value="Unassembled WGS sequence"/>
</dbReference>
<organism evidence="11 12">
    <name type="scientific">Gordonia rubripertincta</name>
    <name type="common">Rhodococcus corallinus</name>
    <dbReference type="NCBI Taxonomy" id="36822"/>
    <lineage>
        <taxon>Bacteria</taxon>
        <taxon>Bacillati</taxon>
        <taxon>Actinomycetota</taxon>
        <taxon>Actinomycetes</taxon>
        <taxon>Mycobacteriales</taxon>
        <taxon>Gordoniaceae</taxon>
        <taxon>Gordonia</taxon>
    </lineage>
</organism>
<evidence type="ECO:0000256" key="1">
    <source>
        <dbReference type="ARBA" id="ARBA00004167"/>
    </source>
</evidence>
<evidence type="ECO:0000256" key="6">
    <source>
        <dbReference type="ARBA" id="ARBA00022989"/>
    </source>
</evidence>
<keyword evidence="12" id="KW-1185">Reference proteome</keyword>
<comment type="subcellular location">
    <subcellularLocation>
        <location evidence="9">Cell membrane</location>
        <topology evidence="9">Single-pass membrane protein</topology>
    </subcellularLocation>
    <subcellularLocation>
        <location evidence="1">Membrane</location>
        <topology evidence="1">Single-pass membrane protein</topology>
    </subcellularLocation>
</comment>
<feature type="region of interest" description="Disordered" evidence="10">
    <location>
        <begin position="94"/>
        <end position="170"/>
    </location>
</feature>
<comment type="similarity">
    <text evidence="9">Belongs to the TatB family.</text>
</comment>
<comment type="caution">
    <text evidence="11">The sequence shown here is derived from an EMBL/GenBank/DDBJ whole genome shotgun (WGS) entry which is preliminary data.</text>
</comment>
<keyword evidence="5 9" id="KW-0653">Protein transport</keyword>
<dbReference type="EMBL" id="JAPWIE010000007">
    <property type="protein sequence ID" value="MCZ4552910.1"/>
    <property type="molecule type" value="Genomic_DNA"/>
</dbReference>
<keyword evidence="4 9" id="KW-0812">Transmembrane</keyword>
<accession>A0ABT4N1R8</accession>
<evidence type="ECO:0000313" key="12">
    <source>
        <dbReference type="Proteomes" id="UP001067235"/>
    </source>
</evidence>
<keyword evidence="3 9" id="KW-1003">Cell membrane</keyword>
<comment type="function">
    <text evidence="9">Part of the twin-arginine translocation (Tat) system that transports large folded proteins containing a characteristic twin-arginine motif in their signal peptide across membranes. Together with TatC, TatB is part of a receptor directly interacting with Tat signal peptides. TatB may form an oligomeric binding site that transiently accommodates folded Tat precursor proteins before their translocation.</text>
</comment>
<dbReference type="InterPro" id="IPR018448">
    <property type="entry name" value="TatB"/>
</dbReference>
<dbReference type="HAMAP" id="MF_00237">
    <property type="entry name" value="TatB"/>
    <property type="match status" value="1"/>
</dbReference>
<name>A0ABT4N1R8_GORRU</name>
<keyword evidence="6 9" id="KW-1133">Transmembrane helix</keyword>
<dbReference type="PRINTS" id="PR01506">
    <property type="entry name" value="TATBPROTEIN"/>
</dbReference>
<keyword evidence="2 9" id="KW-0813">Transport</keyword>
<keyword evidence="8 9" id="KW-0472">Membrane</keyword>
<sequence>MFSSIGWGEIAVLMIAGLVILGPERLPSAISWTMKSVRHVRDYATGATSALKDDLGADFEDLRKPLAELNELRGMSPRSVITKHLLDGDDSIFTGKFDSGQSKIKPVSQPLPTTDENSTVVSLGKGTEASKSAGLEKNTGPGKSPDLSKAGEATEPATSAANSVDRWDAT</sequence>
<evidence type="ECO:0000256" key="4">
    <source>
        <dbReference type="ARBA" id="ARBA00022692"/>
    </source>
</evidence>
<feature type="compositionally biased region" description="Polar residues" evidence="10">
    <location>
        <begin position="110"/>
        <end position="121"/>
    </location>
</feature>
<evidence type="ECO:0000256" key="7">
    <source>
        <dbReference type="ARBA" id="ARBA00023010"/>
    </source>
</evidence>
<evidence type="ECO:0000256" key="3">
    <source>
        <dbReference type="ARBA" id="ARBA00022475"/>
    </source>
</evidence>
<dbReference type="Gene3D" id="1.20.5.3310">
    <property type="match status" value="1"/>
</dbReference>
<reference evidence="11" key="1">
    <citation type="submission" date="2022-12" db="EMBL/GenBank/DDBJ databases">
        <authorList>
            <person name="Krivoruchko A.V."/>
            <person name="Elkin A."/>
        </authorList>
    </citation>
    <scope>NUCLEOTIDE SEQUENCE</scope>
    <source>
        <strain evidence="11">IEGM 1388</strain>
    </source>
</reference>
<dbReference type="InterPro" id="IPR003369">
    <property type="entry name" value="TatA/B/E"/>
</dbReference>
<proteinExistence type="inferred from homology"/>
<evidence type="ECO:0000256" key="8">
    <source>
        <dbReference type="ARBA" id="ARBA00023136"/>
    </source>
</evidence>
<evidence type="ECO:0000256" key="10">
    <source>
        <dbReference type="SAM" id="MobiDB-lite"/>
    </source>
</evidence>
<evidence type="ECO:0000256" key="5">
    <source>
        <dbReference type="ARBA" id="ARBA00022927"/>
    </source>
</evidence>
<evidence type="ECO:0000313" key="11">
    <source>
        <dbReference type="EMBL" id="MCZ4552910.1"/>
    </source>
</evidence>
<evidence type="ECO:0000256" key="2">
    <source>
        <dbReference type="ARBA" id="ARBA00022448"/>
    </source>
</evidence>
<keyword evidence="7 9" id="KW-0811">Translocation</keyword>